<proteinExistence type="predicted"/>
<keyword evidence="2" id="KW-1185">Reference proteome</keyword>
<name>A0A9R0ZB43_TRITD</name>
<protein>
    <submittedName>
        <fullName evidence="1">Uncharacterized protein</fullName>
    </submittedName>
</protein>
<dbReference type="AlphaFoldDB" id="A0A9R0ZB43"/>
<organism evidence="1 2">
    <name type="scientific">Triticum turgidum subsp. durum</name>
    <name type="common">Durum wheat</name>
    <name type="synonym">Triticum durum</name>
    <dbReference type="NCBI Taxonomy" id="4567"/>
    <lineage>
        <taxon>Eukaryota</taxon>
        <taxon>Viridiplantae</taxon>
        <taxon>Streptophyta</taxon>
        <taxon>Embryophyta</taxon>
        <taxon>Tracheophyta</taxon>
        <taxon>Spermatophyta</taxon>
        <taxon>Magnoliopsida</taxon>
        <taxon>Liliopsida</taxon>
        <taxon>Poales</taxon>
        <taxon>Poaceae</taxon>
        <taxon>BOP clade</taxon>
        <taxon>Pooideae</taxon>
        <taxon>Triticodae</taxon>
        <taxon>Triticeae</taxon>
        <taxon>Triticinae</taxon>
        <taxon>Triticum</taxon>
    </lineage>
</organism>
<gene>
    <name evidence="1" type="ORF">TRITD_7Av1G110550</name>
</gene>
<sequence length="106" mass="12498">MQYMSCNSIHKIHYYVICTCSCIIMQVTDSNFSSFDQVTSKMDQKQYWIGDENKYQYRSIEKFAESFRSSYLPQPAKDDLCKTNNSSSSFWYFLPCIKCQWASIVS</sequence>
<dbReference type="Gramene" id="TRITD7Av1G110550.8">
    <property type="protein sequence ID" value="TRITD7Av1G110550.8"/>
    <property type="gene ID" value="TRITD7Av1G110550"/>
</dbReference>
<dbReference type="EMBL" id="LT934123">
    <property type="protein sequence ID" value="VAI74651.1"/>
    <property type="molecule type" value="Genomic_DNA"/>
</dbReference>
<reference evidence="1 2" key="1">
    <citation type="submission" date="2017-09" db="EMBL/GenBank/DDBJ databases">
        <authorList>
            <consortium name="International Durum Wheat Genome Sequencing Consortium (IDWGSC)"/>
            <person name="Milanesi L."/>
        </authorList>
    </citation>
    <scope>NUCLEOTIDE SEQUENCE [LARGE SCALE GENOMIC DNA]</scope>
    <source>
        <strain evidence="2">cv. Svevo</strain>
    </source>
</reference>
<accession>A0A9R0ZB43</accession>
<evidence type="ECO:0000313" key="2">
    <source>
        <dbReference type="Proteomes" id="UP000324705"/>
    </source>
</evidence>
<dbReference type="Proteomes" id="UP000324705">
    <property type="component" value="Chromosome 7A"/>
</dbReference>
<evidence type="ECO:0000313" key="1">
    <source>
        <dbReference type="EMBL" id="VAI74651.1"/>
    </source>
</evidence>